<organism evidence="8 11">
    <name type="scientific">Polyplax serrata</name>
    <name type="common">Common mouse louse</name>
    <dbReference type="NCBI Taxonomy" id="468196"/>
    <lineage>
        <taxon>Eukaryota</taxon>
        <taxon>Metazoa</taxon>
        <taxon>Ecdysozoa</taxon>
        <taxon>Arthropoda</taxon>
        <taxon>Hexapoda</taxon>
        <taxon>Insecta</taxon>
        <taxon>Pterygota</taxon>
        <taxon>Neoptera</taxon>
        <taxon>Paraneoptera</taxon>
        <taxon>Psocodea</taxon>
        <taxon>Troctomorpha</taxon>
        <taxon>Phthiraptera</taxon>
        <taxon>Anoplura</taxon>
        <taxon>Polyplacidae</taxon>
        <taxon>Polyplax</taxon>
    </lineage>
</organism>
<keyword evidence="10" id="KW-1185">Reference proteome</keyword>
<name>A0AAN8PJU7_POLSC</name>
<dbReference type="PROSITE" id="PS00421">
    <property type="entry name" value="TM4_1"/>
    <property type="match status" value="1"/>
</dbReference>
<comment type="subcellular location">
    <subcellularLocation>
        <location evidence="1 7">Membrane</location>
        <topology evidence="1 7">Multi-pass membrane protein</topology>
    </subcellularLocation>
</comment>
<dbReference type="InterPro" id="IPR008952">
    <property type="entry name" value="Tetraspanin_EC2_sf"/>
</dbReference>
<dbReference type="PIRSF" id="PIRSF002419">
    <property type="entry name" value="Tetraspanin"/>
    <property type="match status" value="1"/>
</dbReference>
<keyword evidence="5 7" id="KW-0472">Membrane</keyword>
<keyword evidence="3 7" id="KW-0812">Transmembrane</keyword>
<evidence type="ECO:0000313" key="9">
    <source>
        <dbReference type="EMBL" id="KAK6638059.1"/>
    </source>
</evidence>
<dbReference type="Gene3D" id="1.10.1450.10">
    <property type="entry name" value="Tetraspanin"/>
    <property type="match status" value="1"/>
</dbReference>
<evidence type="ECO:0000256" key="5">
    <source>
        <dbReference type="ARBA" id="ARBA00023136"/>
    </source>
</evidence>
<comment type="similarity">
    <text evidence="2 7">Belongs to the tetraspanin (TM4SF) family.</text>
</comment>
<keyword evidence="6" id="KW-1015">Disulfide bond</keyword>
<dbReference type="Proteomes" id="UP001372834">
    <property type="component" value="Unassembled WGS sequence"/>
</dbReference>
<evidence type="ECO:0000256" key="6">
    <source>
        <dbReference type="PIRSR" id="PIRSR002419-1"/>
    </source>
</evidence>
<proteinExistence type="inferred from homology"/>
<comment type="caution">
    <text evidence="8">The sequence shown here is derived from an EMBL/GenBank/DDBJ whole genome shotgun (WGS) entry which is preliminary data.</text>
</comment>
<evidence type="ECO:0000256" key="2">
    <source>
        <dbReference type="ARBA" id="ARBA00006840"/>
    </source>
</evidence>
<reference evidence="8 11" key="1">
    <citation type="submission" date="2023-10" db="EMBL/GenBank/DDBJ databases">
        <title>Genomes of two closely related lineages of the louse Polyplax serrata with different host specificities.</title>
        <authorList>
            <person name="Martinu J."/>
            <person name="Tarabai H."/>
            <person name="Stefka J."/>
            <person name="Hypsa V."/>
        </authorList>
    </citation>
    <scope>NUCLEOTIDE SEQUENCE [LARGE SCALE GENOMIC DNA]</scope>
    <source>
        <strain evidence="9">98ZLc_SE</strain>
        <strain evidence="8">HR10_N</strain>
    </source>
</reference>
<feature type="disulfide bond" evidence="6">
    <location>
        <begin position="145"/>
        <end position="162"/>
    </location>
</feature>
<evidence type="ECO:0000256" key="4">
    <source>
        <dbReference type="ARBA" id="ARBA00022989"/>
    </source>
</evidence>
<dbReference type="EMBL" id="JAWJWE010000037">
    <property type="protein sequence ID" value="KAK6625395.1"/>
    <property type="molecule type" value="Genomic_DNA"/>
</dbReference>
<protein>
    <recommendedName>
        <fullName evidence="7">Tetraspanin</fullName>
    </recommendedName>
</protein>
<dbReference type="SUPFAM" id="SSF48652">
    <property type="entry name" value="Tetraspanin"/>
    <property type="match status" value="1"/>
</dbReference>
<dbReference type="CDD" id="cd03127">
    <property type="entry name" value="tetraspanin_LEL"/>
    <property type="match status" value="1"/>
</dbReference>
<feature type="transmembrane region" description="Helical" evidence="7">
    <location>
        <begin position="193"/>
        <end position="219"/>
    </location>
</feature>
<evidence type="ECO:0000313" key="8">
    <source>
        <dbReference type="EMBL" id="KAK6625395.1"/>
    </source>
</evidence>
<evidence type="ECO:0000256" key="1">
    <source>
        <dbReference type="ARBA" id="ARBA00004141"/>
    </source>
</evidence>
<evidence type="ECO:0000313" key="10">
    <source>
        <dbReference type="Proteomes" id="UP001359485"/>
    </source>
</evidence>
<dbReference type="Proteomes" id="UP001359485">
    <property type="component" value="Unassembled WGS sequence"/>
</dbReference>
<dbReference type="EMBL" id="JAWJWF010000002">
    <property type="protein sequence ID" value="KAK6638059.1"/>
    <property type="molecule type" value="Genomic_DNA"/>
</dbReference>
<evidence type="ECO:0000256" key="7">
    <source>
        <dbReference type="RuleBase" id="RU361218"/>
    </source>
</evidence>
<evidence type="ECO:0000313" key="11">
    <source>
        <dbReference type="Proteomes" id="UP001372834"/>
    </source>
</evidence>
<gene>
    <name evidence="8" type="ORF">RUM43_005692</name>
    <name evidence="9" type="ORF">RUM44_008484</name>
</gene>
<dbReference type="InterPro" id="IPR018503">
    <property type="entry name" value="Tetraspanin_CS"/>
</dbReference>
<dbReference type="PANTHER" id="PTHR19282">
    <property type="entry name" value="TETRASPANIN"/>
    <property type="match status" value="1"/>
</dbReference>
<feature type="transmembrane region" description="Helical" evidence="7">
    <location>
        <begin position="85"/>
        <end position="106"/>
    </location>
</feature>
<accession>A0AAN8PJU7</accession>
<dbReference type="InterPro" id="IPR000301">
    <property type="entry name" value="Tetraspanin_animals"/>
</dbReference>
<feature type="disulfide bond" evidence="6">
    <location>
        <begin position="144"/>
        <end position="181"/>
    </location>
</feature>
<keyword evidence="4 7" id="KW-1133">Transmembrane helix</keyword>
<dbReference type="Pfam" id="PF00335">
    <property type="entry name" value="Tetraspanin"/>
    <property type="match status" value="1"/>
</dbReference>
<dbReference type="AlphaFoldDB" id="A0AAN8PJU7"/>
<dbReference type="InterPro" id="IPR018499">
    <property type="entry name" value="Tetraspanin/Peripherin"/>
</dbReference>
<feature type="transmembrane region" description="Helical" evidence="7">
    <location>
        <begin position="54"/>
        <end position="73"/>
    </location>
</feature>
<dbReference type="PRINTS" id="PR00259">
    <property type="entry name" value="TMFOUR"/>
</dbReference>
<dbReference type="PANTHER" id="PTHR19282:SF456">
    <property type="entry name" value="CD63 MOLECULE"/>
    <property type="match status" value="1"/>
</dbReference>
<sequence>MASFAIACVKYLLFFFNVIFAIAGLAIVVAGTLLQGVYHNYSPFVVQFFKFVPILIISVGVVVFIIAFFGCCGTVKENNCMLSTFASLLIIVFIMEIVLVIGTFVFREEVKGVIKDRMDLSLTHYATDLDVRRSWDFLQSDLHCCGVNAVDDWGDDIQPTCCPNLKSDEKCMKAIAYQTGCIDVIFTLIDQNIVIISIIGIVVILVQLVGITFACCLAYSIRNDYETV</sequence>
<evidence type="ECO:0000256" key="3">
    <source>
        <dbReference type="ARBA" id="ARBA00022692"/>
    </source>
</evidence>
<feature type="transmembrane region" description="Helical" evidence="7">
    <location>
        <begin position="12"/>
        <end position="34"/>
    </location>
</feature>
<dbReference type="GO" id="GO:0005886">
    <property type="term" value="C:plasma membrane"/>
    <property type="evidence" value="ECO:0007669"/>
    <property type="project" value="TreeGrafter"/>
</dbReference>